<evidence type="ECO:0000256" key="6">
    <source>
        <dbReference type="SAM" id="MobiDB-lite"/>
    </source>
</evidence>
<evidence type="ECO:0000256" key="4">
    <source>
        <dbReference type="ARBA" id="ARBA00022833"/>
    </source>
</evidence>
<dbReference type="PANTHER" id="PTHR24403:SF67">
    <property type="entry name" value="FI01116P-RELATED"/>
    <property type="match status" value="1"/>
</dbReference>
<keyword evidence="4" id="KW-0862">Zinc</keyword>
<organism evidence="8 9">
    <name type="scientific">Diploscapter pachys</name>
    <dbReference type="NCBI Taxonomy" id="2018661"/>
    <lineage>
        <taxon>Eukaryota</taxon>
        <taxon>Metazoa</taxon>
        <taxon>Ecdysozoa</taxon>
        <taxon>Nematoda</taxon>
        <taxon>Chromadorea</taxon>
        <taxon>Rhabditida</taxon>
        <taxon>Rhabditina</taxon>
        <taxon>Rhabditomorpha</taxon>
        <taxon>Rhabditoidea</taxon>
        <taxon>Rhabditidae</taxon>
        <taxon>Diploscapter</taxon>
    </lineage>
</organism>
<proteinExistence type="predicted"/>
<evidence type="ECO:0000256" key="3">
    <source>
        <dbReference type="ARBA" id="ARBA00022771"/>
    </source>
</evidence>
<keyword evidence="2" id="KW-0677">Repeat</keyword>
<evidence type="ECO:0000256" key="5">
    <source>
        <dbReference type="SAM" id="Coils"/>
    </source>
</evidence>
<dbReference type="InterPro" id="IPR050688">
    <property type="entry name" value="Zinc_finger/UBP_domain"/>
</dbReference>
<feature type="domain" description="C2H2-type" evidence="7">
    <location>
        <begin position="334"/>
        <end position="355"/>
    </location>
</feature>
<dbReference type="GO" id="GO:0005634">
    <property type="term" value="C:nucleus"/>
    <property type="evidence" value="ECO:0007669"/>
    <property type="project" value="TreeGrafter"/>
</dbReference>
<feature type="compositionally biased region" description="Polar residues" evidence="6">
    <location>
        <begin position="64"/>
        <end position="86"/>
    </location>
</feature>
<keyword evidence="5" id="KW-0175">Coiled coil</keyword>
<comment type="caution">
    <text evidence="8">The sequence shown here is derived from an EMBL/GenBank/DDBJ whole genome shotgun (WGS) entry which is preliminary data.</text>
</comment>
<keyword evidence="3" id="KW-0863">Zinc-finger</keyword>
<name>A0A2A2LQ70_9BILA</name>
<accession>A0A2A2LQ70</accession>
<feature type="region of interest" description="Disordered" evidence="6">
    <location>
        <begin position="1"/>
        <end position="127"/>
    </location>
</feature>
<feature type="region of interest" description="Disordered" evidence="6">
    <location>
        <begin position="402"/>
        <end position="421"/>
    </location>
</feature>
<dbReference type="PROSITE" id="PS00028">
    <property type="entry name" value="ZINC_FINGER_C2H2_1"/>
    <property type="match status" value="1"/>
</dbReference>
<evidence type="ECO:0000256" key="1">
    <source>
        <dbReference type="ARBA" id="ARBA00022723"/>
    </source>
</evidence>
<dbReference type="Proteomes" id="UP000218231">
    <property type="component" value="Unassembled WGS sequence"/>
</dbReference>
<sequence length="645" mass="74107">MLTRRKKSRLSDESANQMAKRIKLEPNEQSSSAEMSTSKTEEPTSGETSNCLFSLAIKSETEENSQSTASEGASVKSNGPSTSQYPNDLFESKPEPALSSSPSLSASASNQRNVSPVPGPSNRDFSIHEIFDGNEMNDFELKEGLEEASESTDSPLERVGNKHTGSVRSFCQVCCYSLKPGEHVSNHLAYHMMRDLNKPLLFCGLCDFKSHTMDRFFDHKDSHPNEKFHFFNNIDSWELAEVCDLAERCFRFPINVLHKLPRSWKYYGQIRDYIQKHLTSRMQKAILDAGNPENLPTQTCSLCNWPIIYRQGEEVLAHFCKHYVDRFSARRYICKYCPSKYINIRLAKAHATQCHSDKKDAVVDNIVNWDPRNVESLSEECFGSSHAIYAFFPAHYNKYLRGDEDEEGDGQSECSEESRLTGESADMIDELKQEVKQERNIELLNSSLPSTSSKPPRIYPPRVRVQQTGKGKLRIKCGMCMGRKHKEKPRTLRFLNYDHVLMHFAYHLQMEHGIGRYHCDICGYETAFEIRIRCHMRVSHDTKDRFTDQYANWDMEKVRDISTRCFFDPDVIFTFMLEISKQQVAKNLNEKVAEAPPAAISYNNLLVTIVKNEIQENEEQKEEMLEKEAMKLEETKKKSVDVEDA</sequence>
<dbReference type="EMBL" id="LIAE01006519">
    <property type="protein sequence ID" value="PAV88373.1"/>
    <property type="molecule type" value="Genomic_DNA"/>
</dbReference>
<dbReference type="PANTHER" id="PTHR24403">
    <property type="entry name" value="ZINC FINGER PROTEIN"/>
    <property type="match status" value="1"/>
</dbReference>
<keyword evidence="1" id="KW-0479">Metal-binding</keyword>
<feature type="compositionally biased region" description="Low complexity" evidence="6">
    <location>
        <begin position="96"/>
        <end position="109"/>
    </location>
</feature>
<dbReference type="SMART" id="SM00355">
    <property type="entry name" value="ZnF_C2H2"/>
    <property type="match status" value="6"/>
</dbReference>
<dbReference type="GO" id="GO:0045944">
    <property type="term" value="P:positive regulation of transcription by RNA polymerase II"/>
    <property type="evidence" value="ECO:0007669"/>
    <property type="project" value="TreeGrafter"/>
</dbReference>
<evidence type="ECO:0000256" key="2">
    <source>
        <dbReference type="ARBA" id="ARBA00022737"/>
    </source>
</evidence>
<keyword evidence="9" id="KW-1185">Reference proteome</keyword>
<feature type="coiled-coil region" evidence="5">
    <location>
        <begin position="607"/>
        <end position="638"/>
    </location>
</feature>
<evidence type="ECO:0000313" key="8">
    <source>
        <dbReference type="EMBL" id="PAV88373.1"/>
    </source>
</evidence>
<dbReference type="InterPro" id="IPR013087">
    <property type="entry name" value="Znf_C2H2_type"/>
</dbReference>
<dbReference type="GO" id="GO:0008270">
    <property type="term" value="F:zinc ion binding"/>
    <property type="evidence" value="ECO:0007669"/>
    <property type="project" value="UniProtKB-KW"/>
</dbReference>
<dbReference type="AlphaFoldDB" id="A0A2A2LQ70"/>
<evidence type="ECO:0000259" key="7">
    <source>
        <dbReference type="PROSITE" id="PS00028"/>
    </source>
</evidence>
<gene>
    <name evidence="8" type="ORF">WR25_05970</name>
</gene>
<feature type="compositionally biased region" description="Polar residues" evidence="6">
    <location>
        <begin position="27"/>
        <end position="52"/>
    </location>
</feature>
<protein>
    <recommendedName>
        <fullName evidence="7">C2H2-type domain-containing protein</fullName>
    </recommendedName>
</protein>
<reference evidence="8 9" key="1">
    <citation type="journal article" date="2017" name="Curr. Biol.">
        <title>Genome architecture and evolution of a unichromosomal asexual nematode.</title>
        <authorList>
            <person name="Fradin H."/>
            <person name="Zegar C."/>
            <person name="Gutwein M."/>
            <person name="Lucas J."/>
            <person name="Kovtun M."/>
            <person name="Corcoran D."/>
            <person name="Baugh L.R."/>
            <person name="Kiontke K."/>
            <person name="Gunsalus K."/>
            <person name="Fitch D.H."/>
            <person name="Piano F."/>
        </authorList>
    </citation>
    <scope>NUCLEOTIDE SEQUENCE [LARGE SCALE GENOMIC DNA]</scope>
    <source>
        <strain evidence="8">PF1309</strain>
    </source>
</reference>
<evidence type="ECO:0000313" key="9">
    <source>
        <dbReference type="Proteomes" id="UP000218231"/>
    </source>
</evidence>